<dbReference type="EMBL" id="GBRH01255392">
    <property type="protein sequence ID" value="JAD42503.1"/>
    <property type="molecule type" value="Transcribed_RNA"/>
</dbReference>
<dbReference type="AlphaFoldDB" id="A0A0A8ZXM8"/>
<organism evidence="1">
    <name type="scientific">Arundo donax</name>
    <name type="common">Giant reed</name>
    <name type="synonym">Donax arundinaceus</name>
    <dbReference type="NCBI Taxonomy" id="35708"/>
    <lineage>
        <taxon>Eukaryota</taxon>
        <taxon>Viridiplantae</taxon>
        <taxon>Streptophyta</taxon>
        <taxon>Embryophyta</taxon>
        <taxon>Tracheophyta</taxon>
        <taxon>Spermatophyta</taxon>
        <taxon>Magnoliopsida</taxon>
        <taxon>Liliopsida</taxon>
        <taxon>Poales</taxon>
        <taxon>Poaceae</taxon>
        <taxon>PACMAD clade</taxon>
        <taxon>Arundinoideae</taxon>
        <taxon>Arundineae</taxon>
        <taxon>Arundo</taxon>
    </lineage>
</organism>
<proteinExistence type="predicted"/>
<accession>A0A0A8ZXM8</accession>
<reference evidence="1" key="1">
    <citation type="submission" date="2014-09" db="EMBL/GenBank/DDBJ databases">
        <authorList>
            <person name="Magalhaes I.L.F."/>
            <person name="Oliveira U."/>
            <person name="Santos F.R."/>
            <person name="Vidigal T.H.D.A."/>
            <person name="Brescovit A.D."/>
            <person name="Santos A.J."/>
        </authorList>
    </citation>
    <scope>NUCLEOTIDE SEQUENCE</scope>
    <source>
        <tissue evidence="1">Shoot tissue taken approximately 20 cm above the soil surface</tissue>
    </source>
</reference>
<evidence type="ECO:0000313" key="1">
    <source>
        <dbReference type="EMBL" id="JAD42503.1"/>
    </source>
</evidence>
<reference evidence="1" key="2">
    <citation type="journal article" date="2015" name="Data Brief">
        <title>Shoot transcriptome of the giant reed, Arundo donax.</title>
        <authorList>
            <person name="Barrero R.A."/>
            <person name="Guerrero F.D."/>
            <person name="Moolhuijzen P."/>
            <person name="Goolsby J.A."/>
            <person name="Tidwell J."/>
            <person name="Bellgard S.E."/>
            <person name="Bellgard M.I."/>
        </authorList>
    </citation>
    <scope>NUCLEOTIDE SEQUENCE</scope>
    <source>
        <tissue evidence="1">Shoot tissue taken approximately 20 cm above the soil surface</tissue>
    </source>
</reference>
<protein>
    <submittedName>
        <fullName evidence="1">Uncharacterized protein</fullName>
    </submittedName>
</protein>
<name>A0A0A8ZXM8_ARUDO</name>
<sequence>MFLSHRSRHHQTNTFINTHTHTHSLTQFNPKQHQIMMHLSIHCLLL</sequence>